<evidence type="ECO:0000256" key="1">
    <source>
        <dbReference type="SAM" id="MobiDB-lite"/>
    </source>
</evidence>
<dbReference type="AlphaFoldDB" id="A0A7D3XPT6"/>
<feature type="compositionally biased region" description="Low complexity" evidence="1">
    <location>
        <begin position="12"/>
        <end position="27"/>
    </location>
</feature>
<dbReference type="Pfam" id="PF14411">
    <property type="entry name" value="LHH"/>
    <property type="match status" value="1"/>
</dbReference>
<evidence type="ECO:0000313" key="4">
    <source>
        <dbReference type="Proteomes" id="UP000503088"/>
    </source>
</evidence>
<gene>
    <name evidence="3" type="ORF">GXN76_04465</name>
</gene>
<keyword evidence="4" id="KW-1185">Reference proteome</keyword>
<proteinExistence type="predicted"/>
<evidence type="ECO:0000313" key="3">
    <source>
        <dbReference type="EMBL" id="QKG83802.1"/>
    </source>
</evidence>
<dbReference type="KEGG" id="kpul:GXN76_04465"/>
<feature type="domain" description="LHH" evidence="2">
    <location>
        <begin position="88"/>
        <end position="166"/>
    </location>
</feature>
<feature type="compositionally biased region" description="Basic and acidic residues" evidence="1">
    <location>
        <begin position="41"/>
        <end position="66"/>
    </location>
</feature>
<dbReference type="EMBL" id="CP048104">
    <property type="protein sequence ID" value="QKG83802.1"/>
    <property type="molecule type" value="Genomic_DNA"/>
</dbReference>
<protein>
    <recommendedName>
        <fullName evidence="2">LHH domain-containing protein</fullName>
    </recommendedName>
</protein>
<feature type="region of interest" description="Disordered" evidence="1">
    <location>
        <begin position="1"/>
        <end position="68"/>
    </location>
</feature>
<name>A0A7D3XPT6_9BACL</name>
<accession>A0A7D3XPT6</accession>
<evidence type="ECO:0000259" key="2">
    <source>
        <dbReference type="Pfam" id="PF14411"/>
    </source>
</evidence>
<sequence length="169" mass="19509">MGPGVGRPPGTSPGNSGSVGRSVGPRSNQPPTTPETTPRGRTFDTGKFREVEWEGTYRPRGDEPRNISRRVYQRNDIDWNRVDHRGRTNLQRARRGNAPIGRDGEEIQLHHVTGKEPGAMAEMLGTEHRRYSGPIHRLIEYSFRNNRTLNNQYEAFRKQYWKWRARSLE</sequence>
<dbReference type="InterPro" id="IPR026834">
    <property type="entry name" value="LHH"/>
</dbReference>
<dbReference type="Proteomes" id="UP000503088">
    <property type="component" value="Chromosome"/>
</dbReference>
<reference evidence="3 4" key="1">
    <citation type="submission" date="2020-01" db="EMBL/GenBank/DDBJ databases">
        <authorList>
            <person name="Gulvik C.A."/>
            <person name="Batra D.G."/>
        </authorList>
    </citation>
    <scope>NUCLEOTIDE SEQUENCE [LARGE SCALE GENOMIC DNA]</scope>
    <source>
        <strain evidence="3 4">W9323</strain>
    </source>
</reference>
<organism evidence="3 4">
    <name type="scientific">Kroppenstedtia pulmonis</name>
    <dbReference type="NCBI Taxonomy" id="1380685"/>
    <lineage>
        <taxon>Bacteria</taxon>
        <taxon>Bacillati</taxon>
        <taxon>Bacillota</taxon>
        <taxon>Bacilli</taxon>
        <taxon>Bacillales</taxon>
        <taxon>Thermoactinomycetaceae</taxon>
        <taxon>Kroppenstedtia</taxon>
    </lineage>
</organism>